<name>A0A2P2MYH8_RHIMU</name>
<protein>
    <submittedName>
        <fullName evidence="2">Uncharacterized protein</fullName>
    </submittedName>
</protein>
<evidence type="ECO:0000256" key="1">
    <source>
        <dbReference type="SAM" id="SignalP"/>
    </source>
</evidence>
<evidence type="ECO:0000313" key="2">
    <source>
        <dbReference type="EMBL" id="MBX35268.1"/>
    </source>
</evidence>
<accession>A0A2P2MYH8</accession>
<feature type="signal peptide" evidence="1">
    <location>
        <begin position="1"/>
        <end position="24"/>
    </location>
</feature>
<keyword evidence="1" id="KW-0732">Signal</keyword>
<reference evidence="2" key="1">
    <citation type="submission" date="2018-02" db="EMBL/GenBank/DDBJ databases">
        <title>Rhizophora mucronata_Transcriptome.</title>
        <authorList>
            <person name="Meera S.P."/>
            <person name="Sreeshan A."/>
            <person name="Augustine A."/>
        </authorList>
    </citation>
    <scope>NUCLEOTIDE SEQUENCE</scope>
    <source>
        <tissue evidence="2">Leaf</tissue>
    </source>
</reference>
<dbReference type="EMBL" id="GGEC01054784">
    <property type="protein sequence ID" value="MBX35268.1"/>
    <property type="molecule type" value="Transcribed_RNA"/>
</dbReference>
<feature type="chain" id="PRO_5015177640" evidence="1">
    <location>
        <begin position="25"/>
        <end position="46"/>
    </location>
</feature>
<dbReference type="AlphaFoldDB" id="A0A2P2MYH8"/>
<proteinExistence type="predicted"/>
<organism evidence="2">
    <name type="scientific">Rhizophora mucronata</name>
    <name type="common">Asiatic mangrove</name>
    <dbReference type="NCBI Taxonomy" id="61149"/>
    <lineage>
        <taxon>Eukaryota</taxon>
        <taxon>Viridiplantae</taxon>
        <taxon>Streptophyta</taxon>
        <taxon>Embryophyta</taxon>
        <taxon>Tracheophyta</taxon>
        <taxon>Spermatophyta</taxon>
        <taxon>Magnoliopsida</taxon>
        <taxon>eudicotyledons</taxon>
        <taxon>Gunneridae</taxon>
        <taxon>Pentapetalae</taxon>
        <taxon>rosids</taxon>
        <taxon>fabids</taxon>
        <taxon>Malpighiales</taxon>
        <taxon>Rhizophoraceae</taxon>
        <taxon>Rhizophora</taxon>
    </lineage>
</organism>
<sequence length="46" mass="4941">MQLVTMLDIFSALRSALLIALTSANNCYPSGISFRLADSTPYSISS</sequence>